<feature type="signal peptide" evidence="2">
    <location>
        <begin position="1"/>
        <end position="24"/>
    </location>
</feature>
<dbReference type="RefSeq" id="WP_189716072.1">
    <property type="nucleotide sequence ID" value="NZ_BMVO01000021.1"/>
</dbReference>
<protein>
    <submittedName>
        <fullName evidence="3">Lipoprotein</fullName>
    </submittedName>
</protein>
<feature type="chain" id="PRO_5046616222" evidence="2">
    <location>
        <begin position="25"/>
        <end position="263"/>
    </location>
</feature>
<gene>
    <name evidence="3" type="ORF">GCM10010346_51450</name>
</gene>
<comment type="caution">
    <text evidence="3">The sequence shown here is derived from an EMBL/GenBank/DDBJ whole genome shotgun (WGS) entry which is preliminary data.</text>
</comment>
<name>A0ABQ3E2S4_9ACTN</name>
<evidence type="ECO:0000256" key="1">
    <source>
        <dbReference type="SAM" id="MobiDB-lite"/>
    </source>
</evidence>
<organism evidence="3 4">
    <name type="scientific">Streptomyces chryseus</name>
    <dbReference type="NCBI Taxonomy" id="68186"/>
    <lineage>
        <taxon>Bacteria</taxon>
        <taxon>Bacillati</taxon>
        <taxon>Actinomycetota</taxon>
        <taxon>Actinomycetes</taxon>
        <taxon>Kitasatosporales</taxon>
        <taxon>Streptomycetaceae</taxon>
        <taxon>Streptomyces</taxon>
    </lineage>
</organism>
<reference evidence="4" key="1">
    <citation type="journal article" date="2019" name="Int. J. Syst. Evol. Microbiol.">
        <title>The Global Catalogue of Microorganisms (GCM) 10K type strain sequencing project: providing services to taxonomists for standard genome sequencing and annotation.</title>
        <authorList>
            <consortium name="The Broad Institute Genomics Platform"/>
            <consortium name="The Broad Institute Genome Sequencing Center for Infectious Disease"/>
            <person name="Wu L."/>
            <person name="Ma J."/>
        </authorList>
    </citation>
    <scope>NUCLEOTIDE SEQUENCE [LARGE SCALE GENOMIC DNA]</scope>
    <source>
        <strain evidence="4">JCM 4737</strain>
    </source>
</reference>
<feature type="compositionally biased region" description="Low complexity" evidence="1">
    <location>
        <begin position="246"/>
        <end position="263"/>
    </location>
</feature>
<keyword evidence="3" id="KW-0449">Lipoprotein</keyword>
<evidence type="ECO:0000256" key="2">
    <source>
        <dbReference type="SAM" id="SignalP"/>
    </source>
</evidence>
<accession>A0ABQ3E2S4</accession>
<proteinExistence type="predicted"/>
<dbReference type="PROSITE" id="PS51257">
    <property type="entry name" value="PROKAR_LIPOPROTEIN"/>
    <property type="match status" value="1"/>
</dbReference>
<feature type="region of interest" description="Disordered" evidence="1">
    <location>
        <begin position="227"/>
        <end position="263"/>
    </location>
</feature>
<keyword evidence="4" id="KW-1185">Reference proteome</keyword>
<dbReference type="EMBL" id="BMVO01000021">
    <property type="protein sequence ID" value="GHB21448.1"/>
    <property type="molecule type" value="Genomic_DNA"/>
</dbReference>
<sequence length="263" mass="27526">MSAHRPARAALLLLTATAVLSALAALSGCADAGELESAGPTPTAIGPTRLWPERPAATVPPMDYGEGETETVRGIEVPGDDVRAVRPVAVAQAEQAADPDALSGPDGRYEQTARQLRECDTKPKACPVLKAYYRDLTGDGKDEMIIGVSLPKGQLAVRCYLAEKGRLIRVMGTSDAVIGVSLAGRDLIIRAPSNLPGYEYRTAWSWDDHQHAMLPARDEILRVHEEGGEPLPSHSHTVPPAPSPSPAATGSATASATASGGGR</sequence>
<keyword evidence="2" id="KW-0732">Signal</keyword>
<evidence type="ECO:0000313" key="4">
    <source>
        <dbReference type="Proteomes" id="UP000599437"/>
    </source>
</evidence>
<evidence type="ECO:0000313" key="3">
    <source>
        <dbReference type="EMBL" id="GHB21448.1"/>
    </source>
</evidence>
<dbReference type="Proteomes" id="UP000599437">
    <property type="component" value="Unassembled WGS sequence"/>
</dbReference>